<dbReference type="STRING" id="1697053.AKN87_02415"/>
<reference evidence="1 3" key="1">
    <citation type="journal article" date="2015" name="Genome Announc.">
        <title>Genome Sequences of Oblitimonas alkaliphila gen. nov. sp. nov. (Proposed), a Novel Bacterium of the Pseudomonadaceae Family.</title>
        <authorList>
            <person name="Lauer A.C."/>
            <person name="Nicholson A.C."/>
            <person name="Humrighouse B.W."/>
            <person name="Emery B."/>
            <person name="Drobish A."/>
            <person name="Juieng P."/>
            <person name="Loparev V."/>
            <person name="McQuiston J.R."/>
        </authorList>
    </citation>
    <scope>NUCLEOTIDE SEQUENCE [LARGE SCALE GENOMIC DNA]</scope>
    <source>
        <strain evidence="1 3">E5571</strain>
    </source>
</reference>
<dbReference type="EMBL" id="JACANB010000003">
    <property type="protein sequence ID" value="MDM1696315.1"/>
    <property type="molecule type" value="Genomic_DNA"/>
</dbReference>
<dbReference type="InterPro" id="IPR036249">
    <property type="entry name" value="Thioredoxin-like_sf"/>
</dbReference>
<keyword evidence="3" id="KW-1185">Reference proteome</keyword>
<organism evidence="1 3">
    <name type="scientific">Thiopseudomonas alkaliphila</name>
    <dbReference type="NCBI Taxonomy" id="1697053"/>
    <lineage>
        <taxon>Bacteria</taxon>
        <taxon>Pseudomonadati</taxon>
        <taxon>Pseudomonadota</taxon>
        <taxon>Gammaproteobacteria</taxon>
        <taxon>Pseudomonadales</taxon>
        <taxon>Pseudomonadaceae</taxon>
        <taxon>Thiopseudomonas</taxon>
    </lineage>
</organism>
<dbReference type="KEGG" id="pbb:AKN87_02415"/>
<dbReference type="Gene3D" id="3.40.30.10">
    <property type="entry name" value="Glutaredoxin"/>
    <property type="match status" value="1"/>
</dbReference>
<sequence length="82" mass="9347">MNEVVDYLFYATEGCHLCEVAEQLIAQVMTPRESIEYVEIAQSDALVAKYGLTIPVLQCVRTQQQLMWPFTAEQVQSLFTES</sequence>
<dbReference type="RefSeq" id="WP_053099492.1">
    <property type="nucleotide sequence ID" value="NZ_CP012358.1"/>
</dbReference>
<dbReference type="Proteomes" id="UP001173465">
    <property type="component" value="Unassembled WGS sequence"/>
</dbReference>
<gene>
    <name evidence="1" type="ORF">AKN88_00510</name>
    <name evidence="2" type="ORF">HX099_06525</name>
</gene>
<evidence type="ECO:0000313" key="1">
    <source>
        <dbReference type="EMBL" id="AKX58592.1"/>
    </source>
</evidence>
<dbReference type="SUPFAM" id="SSF52833">
    <property type="entry name" value="Thioredoxin-like"/>
    <property type="match status" value="1"/>
</dbReference>
<protein>
    <submittedName>
        <fullName evidence="2">Glutaredoxin family protein</fullName>
    </submittedName>
</protein>
<reference evidence="2" key="2">
    <citation type="submission" date="2020-06" db="EMBL/GenBank/DDBJ databases">
        <authorList>
            <person name="Dong N."/>
        </authorList>
    </citation>
    <scope>NUCLEOTIDE SEQUENCE</scope>
    <source>
        <strain evidence="2">DF46-2-2</strain>
    </source>
</reference>
<evidence type="ECO:0000313" key="2">
    <source>
        <dbReference type="EMBL" id="MDM1696315.1"/>
    </source>
</evidence>
<accession>A0A0K1XBQ3</accession>
<dbReference type="GeneID" id="93983122"/>
<reference evidence="2" key="3">
    <citation type="journal article" date="2022" name="Sci. Total Environ.">
        <title>Prevalence, transmission, and molecular epidemiology of tet(X)-positive bacteria among humans, animals, and environmental niches in China: An epidemiological, and genomic-based study.</title>
        <authorList>
            <person name="Dong N."/>
            <person name="Zeng Y."/>
            <person name="Cai C."/>
            <person name="Sun C."/>
            <person name="Lu J."/>
            <person name="Liu C."/>
            <person name="Zhou H."/>
            <person name="Sun Q."/>
            <person name="Shu L."/>
            <person name="Wang H."/>
            <person name="Wang Y."/>
            <person name="Wang S."/>
            <person name="Wu C."/>
            <person name="Chan E.W."/>
            <person name="Chen G."/>
            <person name="Shen Z."/>
            <person name="Chen S."/>
            <person name="Zhang R."/>
        </authorList>
    </citation>
    <scope>NUCLEOTIDE SEQUENCE</scope>
    <source>
        <strain evidence="2">DF46-2-2</strain>
    </source>
</reference>
<evidence type="ECO:0000313" key="3">
    <source>
        <dbReference type="Proteomes" id="UP000063953"/>
    </source>
</evidence>
<proteinExistence type="predicted"/>
<dbReference type="Proteomes" id="UP000063953">
    <property type="component" value="Chromosome"/>
</dbReference>
<name>A0A0K1XBQ3_9GAMM</name>
<dbReference type="InterPro" id="IPR008554">
    <property type="entry name" value="Glutaredoxin-like"/>
</dbReference>
<dbReference type="EMBL" id="CP012365">
    <property type="protein sequence ID" value="AKX58592.1"/>
    <property type="molecule type" value="Genomic_DNA"/>
</dbReference>
<dbReference type="AlphaFoldDB" id="A0A0K1XBQ3"/>
<dbReference type="Pfam" id="PF05768">
    <property type="entry name" value="Glrx-like"/>
    <property type="match status" value="1"/>
</dbReference>